<dbReference type="AlphaFoldDB" id="B8KR12"/>
<dbReference type="PANTHER" id="PTHR42208:SF1">
    <property type="entry name" value="HEAVY METAL TRANSPORTER"/>
    <property type="match status" value="1"/>
</dbReference>
<keyword evidence="4" id="KW-1185">Reference proteome</keyword>
<feature type="transmembrane region" description="Helical" evidence="1">
    <location>
        <begin position="184"/>
        <end position="204"/>
    </location>
</feature>
<dbReference type="Pfam" id="PF13386">
    <property type="entry name" value="DsbD_2"/>
    <property type="match status" value="1"/>
</dbReference>
<dbReference type="EMBL" id="DS999411">
    <property type="protein sequence ID" value="EED36190.1"/>
    <property type="molecule type" value="Genomic_DNA"/>
</dbReference>
<keyword evidence="1" id="KW-0472">Membrane</keyword>
<feature type="transmembrane region" description="Helical" evidence="1">
    <location>
        <begin position="151"/>
        <end position="172"/>
    </location>
</feature>
<accession>B8KR12</accession>
<keyword evidence="1" id="KW-1133">Transmembrane helix</keyword>
<evidence type="ECO:0000256" key="1">
    <source>
        <dbReference type="SAM" id="Phobius"/>
    </source>
</evidence>
<dbReference type="eggNOG" id="COG2836">
    <property type="taxonomic scope" value="Bacteria"/>
</dbReference>
<organism evidence="3 4">
    <name type="scientific">Luminiphilus syltensis NOR5-1B</name>
    <dbReference type="NCBI Taxonomy" id="565045"/>
    <lineage>
        <taxon>Bacteria</taxon>
        <taxon>Pseudomonadati</taxon>
        <taxon>Pseudomonadota</taxon>
        <taxon>Gammaproteobacteria</taxon>
        <taxon>Cellvibrionales</taxon>
        <taxon>Halieaceae</taxon>
        <taxon>Luminiphilus</taxon>
    </lineage>
</organism>
<feature type="transmembrane region" description="Helical" evidence="1">
    <location>
        <begin position="119"/>
        <end position="139"/>
    </location>
</feature>
<feature type="transmembrane region" description="Helical" evidence="1">
    <location>
        <begin position="68"/>
        <end position="85"/>
    </location>
</feature>
<feature type="domain" description="Urease accessory protein UreH-like transmembrane" evidence="2">
    <location>
        <begin position="1"/>
        <end position="198"/>
    </location>
</feature>
<dbReference type="STRING" id="565045.NOR51B_2138"/>
<dbReference type="Proteomes" id="UP000004699">
    <property type="component" value="Unassembled WGS sequence"/>
</dbReference>
<evidence type="ECO:0000313" key="3">
    <source>
        <dbReference type="EMBL" id="EED36190.1"/>
    </source>
</evidence>
<name>B8KR12_9GAMM</name>
<dbReference type="InterPro" id="IPR039447">
    <property type="entry name" value="UreH-like_TM_dom"/>
</dbReference>
<sequence>MLGLAGAGHCLGMCGGIAIALRPSSGASRALPIYYHLGRLVSYSALGGLLGGAAAAVDLAAWTLSLRFVAAVLLVAMGLSVLRIWSGISRLEQIGAIIWRWVAPATRPLIPPRYPLQSFLLGSVWGLMPCGLIYSALTWSAATAGSSINGALLMFLFGIGTLPAMLGATLAGQSIEAFFRHPRLRQFIGISLIFAGVWTAYIAASHAEHLLMPPKASGELSPLTLDAQSPPSNHHH</sequence>
<feature type="transmembrane region" description="Helical" evidence="1">
    <location>
        <begin position="40"/>
        <end position="61"/>
    </location>
</feature>
<evidence type="ECO:0000313" key="4">
    <source>
        <dbReference type="Proteomes" id="UP000004699"/>
    </source>
</evidence>
<keyword evidence="1" id="KW-0812">Transmembrane</keyword>
<protein>
    <submittedName>
        <fullName evidence="3">Integral membrane protein</fullName>
    </submittedName>
</protein>
<dbReference type="PANTHER" id="PTHR42208">
    <property type="entry name" value="HEAVY METAL TRANSPORTER-RELATED"/>
    <property type="match status" value="1"/>
</dbReference>
<reference evidence="4" key="1">
    <citation type="journal article" date="2013" name="BMC Microbiol.">
        <title>Taxonomy and evolution of bacteriochlorophyll a-containing members of the OM60/NOR5 clade of marine gammaproteobacteria: description of Luminiphilus syltensis gen. nov., sp. nov., reclassification of Haliea rubra as Pseudohaliea rubra gen. nov., comb. nov., and emendation of Chromatocurvus halotolerans.</title>
        <authorList>
            <person name="Spring S."/>
            <person name="Riedel T."/>
            <person name="Sproer C."/>
            <person name="Yan S."/>
            <person name="Harder J."/>
            <person name="Fuchs B.M."/>
        </authorList>
    </citation>
    <scope>NUCLEOTIDE SEQUENCE [LARGE SCALE GENOMIC DNA]</scope>
    <source>
        <strain evidence="4">NOR51-B</strain>
    </source>
</reference>
<evidence type="ECO:0000259" key="2">
    <source>
        <dbReference type="Pfam" id="PF13386"/>
    </source>
</evidence>
<gene>
    <name evidence="3" type="ORF">NOR51B_2138</name>
</gene>
<proteinExistence type="predicted"/>
<dbReference type="HOGENOM" id="CLU_032635_0_0_6"/>